<dbReference type="SUPFAM" id="SSF55961">
    <property type="entry name" value="Bet v1-like"/>
    <property type="match status" value="1"/>
</dbReference>
<dbReference type="EMBL" id="JACHHO010000001">
    <property type="protein sequence ID" value="MBB5203239.1"/>
    <property type="molecule type" value="Genomic_DNA"/>
</dbReference>
<keyword evidence="2" id="KW-1185">Reference proteome</keyword>
<dbReference type="RefSeq" id="WP_138857692.1">
    <property type="nucleotide sequence ID" value="NZ_CP040709.1"/>
</dbReference>
<reference evidence="1 2" key="1">
    <citation type="submission" date="2020-08" db="EMBL/GenBank/DDBJ databases">
        <title>Genomic Encyclopedia of Type Strains, Phase IV (KMG-IV): sequencing the most valuable type-strain genomes for metagenomic binning, comparative biology and taxonomic classification.</title>
        <authorList>
            <person name="Goeker M."/>
        </authorList>
    </citation>
    <scope>NUCLEOTIDE SEQUENCE [LARGE SCALE GENOMIC DNA]</scope>
    <source>
        <strain evidence="1 2">DSM 23958</strain>
    </source>
</reference>
<evidence type="ECO:0000313" key="2">
    <source>
        <dbReference type="Proteomes" id="UP000554837"/>
    </source>
</evidence>
<comment type="caution">
    <text evidence="1">The sequence shown here is derived from an EMBL/GenBank/DDBJ whole genome shotgun (WGS) entry which is preliminary data.</text>
</comment>
<dbReference type="Proteomes" id="UP000554837">
    <property type="component" value="Unassembled WGS sequence"/>
</dbReference>
<name>A0A840S3Z4_9BURK</name>
<dbReference type="InterPro" id="IPR023393">
    <property type="entry name" value="START-like_dom_sf"/>
</dbReference>
<proteinExistence type="predicted"/>
<protein>
    <recommendedName>
        <fullName evidence="3">Polyketide cyclase</fullName>
    </recommendedName>
</protein>
<dbReference type="InterPro" id="IPR019587">
    <property type="entry name" value="Polyketide_cyclase/dehydratase"/>
</dbReference>
<dbReference type="OrthoDB" id="9807923at2"/>
<evidence type="ECO:0000313" key="1">
    <source>
        <dbReference type="EMBL" id="MBB5203239.1"/>
    </source>
</evidence>
<gene>
    <name evidence="1" type="ORF">HNQ51_000532</name>
</gene>
<organism evidence="1 2">
    <name type="scientific">Inhella inkyongensis</name>
    <dbReference type="NCBI Taxonomy" id="392593"/>
    <lineage>
        <taxon>Bacteria</taxon>
        <taxon>Pseudomonadati</taxon>
        <taxon>Pseudomonadota</taxon>
        <taxon>Betaproteobacteria</taxon>
        <taxon>Burkholderiales</taxon>
        <taxon>Sphaerotilaceae</taxon>
        <taxon>Inhella</taxon>
    </lineage>
</organism>
<evidence type="ECO:0008006" key="3">
    <source>
        <dbReference type="Google" id="ProtNLM"/>
    </source>
</evidence>
<accession>A0A840S3Z4</accession>
<sequence length="174" mass="19045">MKLLKALFALLLGTLVLLMMGSFLLSPDYAVSRSTVVNAPADKVFPLVNSSQGWAQWGVWYRRDPKMQITPGSQTEGPGASWSWKSESQGNGAMKLTDVVASQKVAYELAIEGFDPSQGSIELQAEGDATRVTWTMTGRMSSYTGRWFALFMDKLVGPDFEGGLANLKQLAEKK</sequence>
<dbReference type="Pfam" id="PF10604">
    <property type="entry name" value="Polyketide_cyc2"/>
    <property type="match status" value="1"/>
</dbReference>
<dbReference type="Gene3D" id="3.30.530.20">
    <property type="match status" value="1"/>
</dbReference>
<dbReference type="AlphaFoldDB" id="A0A840S3Z4"/>
<dbReference type="CDD" id="cd07818">
    <property type="entry name" value="SRPBCC_1"/>
    <property type="match status" value="1"/>
</dbReference>